<dbReference type="Pfam" id="PF14064">
    <property type="entry name" value="HmuY"/>
    <property type="match status" value="1"/>
</dbReference>
<name>B0SUE7_LEPBP</name>
<evidence type="ECO:0008006" key="3">
    <source>
        <dbReference type="Google" id="ProtNLM"/>
    </source>
</evidence>
<dbReference type="EMBL" id="CP000788">
    <property type="protein sequence ID" value="ABZ99831.1"/>
    <property type="molecule type" value="Genomic_DNA"/>
</dbReference>
<reference evidence="1 2" key="1">
    <citation type="journal article" date="2008" name="PLoS ONE">
        <title>Genome sequence of the saprophyte Leptospira biflexa provides insights into the evolution of Leptospira and the pathogenesis of leptospirosis.</title>
        <authorList>
            <person name="Picardeau M."/>
            <person name="Bulach D.M."/>
            <person name="Bouchier C."/>
            <person name="Zuerner R.L."/>
            <person name="Zidane N."/>
            <person name="Wilson P.J."/>
            <person name="Creno S."/>
            <person name="Kuczek E.S."/>
            <person name="Bommezzadri S."/>
            <person name="Davis J.C."/>
            <person name="McGrath A."/>
            <person name="Johnson M.J."/>
            <person name="Boursaux-Eude C."/>
            <person name="Seemann T."/>
            <person name="Rouy Z."/>
            <person name="Coppel R.L."/>
            <person name="Rood J.I."/>
            <person name="Lajus A."/>
            <person name="Davies J.K."/>
            <person name="Medigue C."/>
            <person name="Adler B."/>
        </authorList>
    </citation>
    <scope>NUCLEOTIDE SEQUENCE [LARGE SCALE GENOMIC DNA]</scope>
    <source>
        <strain evidence="2">Patoc 1 / ATCC 23582 / Paris</strain>
        <plasmid evidence="2">Plasmid p74</plasmid>
    </source>
</reference>
<proteinExistence type="predicted"/>
<protein>
    <recommendedName>
        <fullName evidence="3">Heme-binding protein HmuY</fullName>
    </recommendedName>
</protein>
<dbReference type="AlphaFoldDB" id="B0SUE7"/>
<dbReference type="Proteomes" id="UP000001847">
    <property type="component" value="Plasmid p74"/>
</dbReference>
<gene>
    <name evidence="1" type="ordered locus">LEPBI_pa0017</name>
</gene>
<sequence>MYSKSNSVRSDDSIWQRNLMKRKDMPRKKFILKTCFKYSILLIVSSFQIHCSMKPKSEDNSQALLFLLSDENSTSLNCTSVPSNAVVTSGSFTTSANASSNCNWVYVSLKGNGVLADVNSQWDIAFKRFNVATNSGTSGPGTGGACDSGQTNFSNAFNGSECTAVIDVKLTSSGGGPVSASQESINPTMAAPLDLSPMPSGYGTWYSYSNGILTAKTKVFIVTGSDGAKYAVQFLDYYNAAGTSGFPKFQWKKL</sequence>
<dbReference type="KEGG" id="lbi:LEPBI_pa0017"/>
<keyword evidence="1" id="KW-0614">Plasmid</keyword>
<accession>B0SUE7</accession>
<geneLocation type="plasmid" evidence="1 2">
    <name>p74</name>
</geneLocation>
<organism evidence="1 2">
    <name type="scientific">Leptospira biflexa serovar Patoc (strain Patoc 1 / ATCC 23582 / Paris)</name>
    <dbReference type="NCBI Taxonomy" id="456481"/>
    <lineage>
        <taxon>Bacteria</taxon>
        <taxon>Pseudomonadati</taxon>
        <taxon>Spirochaetota</taxon>
        <taxon>Spirochaetia</taxon>
        <taxon>Leptospirales</taxon>
        <taxon>Leptospiraceae</taxon>
        <taxon>Leptospira</taxon>
    </lineage>
</organism>
<dbReference type="InterPro" id="IPR025921">
    <property type="entry name" value="HmuY"/>
</dbReference>
<evidence type="ECO:0000313" key="2">
    <source>
        <dbReference type="Proteomes" id="UP000001847"/>
    </source>
</evidence>
<dbReference type="HOGENOM" id="CLU_094559_0_0_12"/>
<evidence type="ECO:0000313" key="1">
    <source>
        <dbReference type="EMBL" id="ABZ99831.1"/>
    </source>
</evidence>
<dbReference type="CDD" id="cd12105">
    <property type="entry name" value="HmuY"/>
    <property type="match status" value="1"/>
</dbReference>
<dbReference type="OrthoDB" id="325449at2"/>
<keyword evidence="2" id="KW-1185">Reference proteome</keyword>